<comment type="caution">
    <text evidence="2">The sequence shown here is derived from an EMBL/GenBank/DDBJ whole genome shotgun (WGS) entry which is preliminary data.</text>
</comment>
<evidence type="ECO:0000313" key="2">
    <source>
        <dbReference type="EMBL" id="TCO14662.1"/>
    </source>
</evidence>
<dbReference type="OrthoDB" id="9807547at2"/>
<dbReference type="CDD" id="cd00038">
    <property type="entry name" value="CAP_ED"/>
    <property type="match status" value="1"/>
</dbReference>
<accession>A0A4R2GVJ6</accession>
<dbReference type="InterPro" id="IPR014710">
    <property type="entry name" value="RmlC-like_jellyroll"/>
</dbReference>
<dbReference type="Gene3D" id="2.60.120.10">
    <property type="entry name" value="Jelly Rolls"/>
    <property type="match status" value="1"/>
</dbReference>
<dbReference type="SMART" id="SM00100">
    <property type="entry name" value="cNMP"/>
    <property type="match status" value="1"/>
</dbReference>
<dbReference type="PROSITE" id="PS50042">
    <property type="entry name" value="CNMP_BINDING_3"/>
    <property type="match status" value="1"/>
</dbReference>
<proteinExistence type="predicted"/>
<dbReference type="InterPro" id="IPR000595">
    <property type="entry name" value="cNMP-bd_dom"/>
</dbReference>
<dbReference type="Pfam" id="PF00027">
    <property type="entry name" value="cNMP_binding"/>
    <property type="match status" value="1"/>
</dbReference>
<organism evidence="2 3">
    <name type="scientific">Camelimonas lactis</name>
    <dbReference type="NCBI Taxonomy" id="659006"/>
    <lineage>
        <taxon>Bacteria</taxon>
        <taxon>Pseudomonadati</taxon>
        <taxon>Pseudomonadota</taxon>
        <taxon>Alphaproteobacteria</taxon>
        <taxon>Hyphomicrobiales</taxon>
        <taxon>Chelatococcaceae</taxon>
        <taxon>Camelimonas</taxon>
    </lineage>
</organism>
<evidence type="ECO:0000313" key="3">
    <source>
        <dbReference type="Proteomes" id="UP000294881"/>
    </source>
</evidence>
<dbReference type="InterPro" id="IPR018490">
    <property type="entry name" value="cNMP-bd_dom_sf"/>
</dbReference>
<dbReference type="AlphaFoldDB" id="A0A4R2GVJ6"/>
<protein>
    <submittedName>
        <fullName evidence="2">Cyclic nucleotide-binding protein</fullName>
    </submittedName>
</protein>
<reference evidence="2 3" key="1">
    <citation type="submission" date="2019-03" db="EMBL/GenBank/DDBJ databases">
        <title>Genomic Encyclopedia of Type Strains, Phase IV (KMG-IV): sequencing the most valuable type-strain genomes for metagenomic binning, comparative biology and taxonomic classification.</title>
        <authorList>
            <person name="Goeker M."/>
        </authorList>
    </citation>
    <scope>NUCLEOTIDE SEQUENCE [LARGE SCALE GENOMIC DNA]</scope>
    <source>
        <strain evidence="2 3">DSM 22958</strain>
    </source>
</reference>
<dbReference type="Proteomes" id="UP000294881">
    <property type="component" value="Unassembled WGS sequence"/>
</dbReference>
<name>A0A4R2GVJ6_9HYPH</name>
<dbReference type="EMBL" id="SLWL01000003">
    <property type="protein sequence ID" value="TCO14662.1"/>
    <property type="molecule type" value="Genomic_DNA"/>
</dbReference>
<evidence type="ECO:0000259" key="1">
    <source>
        <dbReference type="PROSITE" id="PS50042"/>
    </source>
</evidence>
<sequence>MSLDQDVAILARMPALRNFEPDALRLLAFAATHATFQPGAVLFEAGEMAQGAVAVLSGRVILADGGPDIRTEAGPGDLLDEMAMYVDTERTVRAEAAETVTVMVLTRDMVRRVLVEFPASAAAVRDALSDRLDRLSGEIGQIGQRLARLDGE</sequence>
<feature type="domain" description="Cyclic nucleotide-binding" evidence="1">
    <location>
        <begin position="15"/>
        <end position="114"/>
    </location>
</feature>
<gene>
    <name evidence="2" type="ORF">EV666_103170</name>
</gene>
<dbReference type="SUPFAM" id="SSF51206">
    <property type="entry name" value="cAMP-binding domain-like"/>
    <property type="match status" value="1"/>
</dbReference>
<keyword evidence="3" id="KW-1185">Reference proteome</keyword>